<keyword evidence="3" id="KW-0963">Cytoplasm</keyword>
<proteinExistence type="inferred from homology"/>
<dbReference type="InterPro" id="IPR024757">
    <property type="entry name" value="FtsZ_C"/>
</dbReference>
<feature type="domain" description="Tubulin/FtsZ 2-layer sandwich" evidence="10">
    <location>
        <begin position="224"/>
        <end position="342"/>
    </location>
</feature>
<evidence type="ECO:0000313" key="11">
    <source>
        <dbReference type="EMBL" id="VAX14730.1"/>
    </source>
</evidence>
<dbReference type="FunFam" id="3.40.50.1440:FF:000023">
    <property type="entry name" value="Cell division protein FtsZ"/>
    <property type="match status" value="1"/>
</dbReference>
<keyword evidence="7" id="KW-0717">Septation</keyword>
<dbReference type="InterPro" id="IPR008280">
    <property type="entry name" value="Tub_FtsZ_C"/>
</dbReference>
<dbReference type="GO" id="GO:0003924">
    <property type="term" value="F:GTPase activity"/>
    <property type="evidence" value="ECO:0007669"/>
    <property type="project" value="InterPro"/>
</dbReference>
<evidence type="ECO:0000256" key="3">
    <source>
        <dbReference type="ARBA" id="ARBA00022490"/>
    </source>
</evidence>
<comment type="similarity">
    <text evidence="2">Belongs to the FtsZ family.</text>
</comment>
<dbReference type="GO" id="GO:0005525">
    <property type="term" value="F:GTP binding"/>
    <property type="evidence" value="ECO:0007669"/>
    <property type="project" value="UniProtKB-KW"/>
</dbReference>
<keyword evidence="4 11" id="KW-0132">Cell division</keyword>
<evidence type="ECO:0000256" key="4">
    <source>
        <dbReference type="ARBA" id="ARBA00022618"/>
    </source>
</evidence>
<dbReference type="AlphaFoldDB" id="A0A3B1BVP5"/>
<feature type="domain" description="Tubulin/FtsZ GTPase" evidence="9">
    <location>
        <begin position="30"/>
        <end position="222"/>
    </location>
</feature>
<dbReference type="InterPro" id="IPR045061">
    <property type="entry name" value="FtsZ/CetZ"/>
</dbReference>
<dbReference type="Pfam" id="PF12327">
    <property type="entry name" value="FtsZ_C"/>
    <property type="match status" value="1"/>
</dbReference>
<evidence type="ECO:0000256" key="8">
    <source>
        <dbReference type="ARBA" id="ARBA00023306"/>
    </source>
</evidence>
<evidence type="ECO:0000256" key="2">
    <source>
        <dbReference type="ARBA" id="ARBA00009690"/>
    </source>
</evidence>
<dbReference type="GO" id="GO:0000917">
    <property type="term" value="P:division septum assembly"/>
    <property type="evidence" value="ECO:0007669"/>
    <property type="project" value="UniProtKB-KW"/>
</dbReference>
<evidence type="ECO:0000256" key="1">
    <source>
        <dbReference type="ARBA" id="ARBA00004496"/>
    </source>
</evidence>
<dbReference type="InterPro" id="IPR000158">
    <property type="entry name" value="Cell_div_FtsZ"/>
</dbReference>
<dbReference type="PANTHER" id="PTHR30314:SF3">
    <property type="entry name" value="MITOCHONDRIAL DIVISION PROTEIN FSZA"/>
    <property type="match status" value="1"/>
</dbReference>
<dbReference type="SMART" id="SM00865">
    <property type="entry name" value="Tubulin_C"/>
    <property type="match status" value="1"/>
</dbReference>
<dbReference type="Gene3D" id="3.30.1330.20">
    <property type="entry name" value="Tubulin/FtsZ, C-terminal domain"/>
    <property type="match status" value="1"/>
</dbReference>
<dbReference type="PROSITE" id="PS01134">
    <property type="entry name" value="FTSZ_1"/>
    <property type="match status" value="1"/>
</dbReference>
<evidence type="ECO:0000259" key="10">
    <source>
        <dbReference type="SMART" id="SM00865"/>
    </source>
</evidence>
<evidence type="ECO:0000256" key="5">
    <source>
        <dbReference type="ARBA" id="ARBA00022741"/>
    </source>
</evidence>
<dbReference type="InterPro" id="IPR003008">
    <property type="entry name" value="Tubulin_FtsZ_GTPase"/>
</dbReference>
<evidence type="ECO:0000256" key="6">
    <source>
        <dbReference type="ARBA" id="ARBA00023134"/>
    </source>
</evidence>
<gene>
    <name evidence="11" type="ORF">MNBD_NITROSPINAE04-1709</name>
</gene>
<name>A0A3B1BVP5_9ZZZZ</name>
<dbReference type="Pfam" id="PF00091">
    <property type="entry name" value="Tubulin"/>
    <property type="match status" value="1"/>
</dbReference>
<dbReference type="PROSITE" id="PS01135">
    <property type="entry name" value="FTSZ_2"/>
    <property type="match status" value="1"/>
</dbReference>
<dbReference type="InterPro" id="IPR020805">
    <property type="entry name" value="Cell_div_FtsZ_CS"/>
</dbReference>
<accession>A0A3B1BVP5</accession>
<dbReference type="PANTHER" id="PTHR30314">
    <property type="entry name" value="CELL DIVISION PROTEIN FTSZ-RELATED"/>
    <property type="match status" value="1"/>
</dbReference>
<protein>
    <submittedName>
        <fullName evidence="11">Cell division protein FtsZ</fullName>
    </submittedName>
</protein>
<dbReference type="Gene3D" id="3.40.50.1440">
    <property type="entry name" value="Tubulin/FtsZ, GTPase domain"/>
    <property type="match status" value="1"/>
</dbReference>
<dbReference type="InterPro" id="IPR036525">
    <property type="entry name" value="Tubulin/FtsZ_GTPase_sf"/>
</dbReference>
<evidence type="ECO:0000256" key="7">
    <source>
        <dbReference type="ARBA" id="ARBA00023210"/>
    </source>
</evidence>
<comment type="subcellular location">
    <subcellularLocation>
        <location evidence="1">Cytoplasm</location>
    </subcellularLocation>
</comment>
<dbReference type="GO" id="GO:0005737">
    <property type="term" value="C:cytoplasm"/>
    <property type="evidence" value="ECO:0007669"/>
    <property type="project" value="UniProtKB-SubCell"/>
</dbReference>
<dbReference type="EMBL" id="UOGA01000006">
    <property type="protein sequence ID" value="VAX14730.1"/>
    <property type="molecule type" value="Genomic_DNA"/>
</dbReference>
<reference evidence="11" key="1">
    <citation type="submission" date="2018-06" db="EMBL/GenBank/DDBJ databases">
        <authorList>
            <person name="Zhirakovskaya E."/>
        </authorList>
    </citation>
    <scope>NUCLEOTIDE SEQUENCE</scope>
</reference>
<dbReference type="NCBIfam" id="TIGR00065">
    <property type="entry name" value="ftsZ"/>
    <property type="match status" value="1"/>
</dbReference>
<dbReference type="PRINTS" id="PR00423">
    <property type="entry name" value="CELLDVISFTSZ"/>
</dbReference>
<dbReference type="SUPFAM" id="SSF55307">
    <property type="entry name" value="Tubulin C-terminal domain-like"/>
    <property type="match status" value="1"/>
</dbReference>
<sequence length="416" mass="44060">MTENEFTDENEGQVFFDYTDEAEHNGYNATIKVMGAGGGGGNAVSTMFKEGVTGVEFIVANTDAQALKASPVPNKLQIGRQITKGLGAGGRPDIGRAAAQEDSESIRAMLDGADMVFVTAGMGGGTGTGAAPIVAAIAKEMGALTVGVVTKPFSFEGKRRAQLAEQGLTEFRKNVDTLITIPNQQLLSYVSKKMPATEAFAIADGILCKAVKGISELITVGGIVNLDFADVQTIMSAKGMALMGTGVGTGENRAVEAADNAINSPLLEDSSIAGAKGILINVTGGEDLSLHEIDEAASLITDSADPDAQIIFGAVINKSLNDTVSVTVIATGFRSAQEVKRADDFRMNEESMNPERRDKLKGIINNRLRDHDQSMDMPVFNKGPRKGRPILKEVRMDLPPIDDDLDIPTFIRKHAD</sequence>
<dbReference type="SMART" id="SM00864">
    <property type="entry name" value="Tubulin"/>
    <property type="match status" value="1"/>
</dbReference>
<dbReference type="InterPro" id="IPR018316">
    <property type="entry name" value="Tubulin/FtsZ_2-layer-sand-dom"/>
</dbReference>
<dbReference type="SUPFAM" id="SSF52490">
    <property type="entry name" value="Tubulin nucleotide-binding domain-like"/>
    <property type="match status" value="1"/>
</dbReference>
<keyword evidence="8" id="KW-0131">Cell cycle</keyword>
<dbReference type="InterPro" id="IPR037103">
    <property type="entry name" value="Tubulin/FtsZ-like_C"/>
</dbReference>
<keyword evidence="6" id="KW-0342">GTP-binding</keyword>
<keyword evidence="5" id="KW-0547">Nucleotide-binding</keyword>
<dbReference type="CDD" id="cd02201">
    <property type="entry name" value="FtsZ_type1"/>
    <property type="match status" value="1"/>
</dbReference>
<organism evidence="11">
    <name type="scientific">hydrothermal vent metagenome</name>
    <dbReference type="NCBI Taxonomy" id="652676"/>
    <lineage>
        <taxon>unclassified sequences</taxon>
        <taxon>metagenomes</taxon>
        <taxon>ecological metagenomes</taxon>
    </lineage>
</organism>
<dbReference type="GO" id="GO:0032153">
    <property type="term" value="C:cell division site"/>
    <property type="evidence" value="ECO:0007669"/>
    <property type="project" value="TreeGrafter"/>
</dbReference>
<evidence type="ECO:0000259" key="9">
    <source>
        <dbReference type="SMART" id="SM00864"/>
    </source>
</evidence>
<dbReference type="HAMAP" id="MF_00909">
    <property type="entry name" value="FtsZ"/>
    <property type="match status" value="1"/>
</dbReference>